<evidence type="ECO:0000256" key="2">
    <source>
        <dbReference type="ARBA" id="ARBA00023002"/>
    </source>
</evidence>
<accession>A0AAF0YCE6</accession>
<keyword evidence="2 3" id="KW-0560">Oxidoreductase</keyword>
<dbReference type="GO" id="GO:0006081">
    <property type="term" value="P:aldehyde metabolic process"/>
    <property type="evidence" value="ECO:0007669"/>
    <property type="project" value="InterPro"/>
</dbReference>
<dbReference type="GO" id="GO:0005737">
    <property type="term" value="C:cytoplasm"/>
    <property type="evidence" value="ECO:0007669"/>
    <property type="project" value="TreeGrafter"/>
</dbReference>
<dbReference type="AlphaFoldDB" id="A0AAF0YCE6"/>
<keyword evidence="7" id="KW-0812">Transmembrane</keyword>
<name>A0AAF0YCE6_9TREE</name>
<keyword evidence="7" id="KW-0472">Membrane</keyword>
<evidence type="ECO:0000256" key="1">
    <source>
        <dbReference type="ARBA" id="ARBA00009986"/>
    </source>
</evidence>
<dbReference type="InterPro" id="IPR016162">
    <property type="entry name" value="Ald_DH_N"/>
</dbReference>
<dbReference type="GeneID" id="87808988"/>
<dbReference type="PANTHER" id="PTHR43570">
    <property type="entry name" value="ALDEHYDE DEHYDROGENASE"/>
    <property type="match status" value="1"/>
</dbReference>
<dbReference type="InterPro" id="IPR029510">
    <property type="entry name" value="Ald_DH_CS_GLU"/>
</dbReference>
<feature type="active site" evidence="4">
    <location>
        <position position="257"/>
    </location>
</feature>
<evidence type="ECO:0000259" key="8">
    <source>
        <dbReference type="Pfam" id="PF00171"/>
    </source>
</evidence>
<dbReference type="SUPFAM" id="SSF53720">
    <property type="entry name" value="ALDH-like"/>
    <property type="match status" value="1"/>
</dbReference>
<proteinExistence type="inferred from homology"/>
<feature type="transmembrane region" description="Helical" evidence="7">
    <location>
        <begin position="513"/>
        <end position="531"/>
    </location>
</feature>
<dbReference type="Pfam" id="PF00171">
    <property type="entry name" value="Aldedh"/>
    <property type="match status" value="1"/>
</dbReference>
<dbReference type="PANTHER" id="PTHR43570:SF16">
    <property type="entry name" value="ALDEHYDE DEHYDROGENASE TYPE III, ISOFORM Q"/>
    <property type="match status" value="1"/>
</dbReference>
<dbReference type="FunFam" id="3.40.605.10:FF:000004">
    <property type="entry name" value="Aldehyde dehydrogenase"/>
    <property type="match status" value="1"/>
</dbReference>
<keyword evidence="10" id="KW-1185">Reference proteome</keyword>
<evidence type="ECO:0000313" key="10">
    <source>
        <dbReference type="Proteomes" id="UP000827549"/>
    </source>
</evidence>
<dbReference type="PROSITE" id="PS00687">
    <property type="entry name" value="ALDEHYDE_DEHYDR_GLU"/>
    <property type="match status" value="1"/>
</dbReference>
<evidence type="ECO:0000256" key="5">
    <source>
        <dbReference type="PROSITE-ProRule" id="PRU10007"/>
    </source>
</evidence>
<comment type="similarity">
    <text evidence="1 3 6">Belongs to the aldehyde dehydrogenase family.</text>
</comment>
<evidence type="ECO:0000256" key="3">
    <source>
        <dbReference type="PIRNR" id="PIRNR036492"/>
    </source>
</evidence>
<sequence length="551" mass="60849">MAALPPFVDTRIDALDEIYDRLQATLDTNKTLDIAYRNYNLKQLYFLLTDNEERIQASLKADLDKAGFDANVGDIWPVINQIALAIKRLPQWMKPESASKDASTMFKLMRPRVVKQPKGVSLIISAWNYPWQLALGPLVGAIAAGCPAVIKMSEHSPASAALMEELIPRYLDPEAYAVVNGGVAQTTILLQKQWGHIMYTGSGMVGKIVASAAAKTLTPTTLELGGKSPVIVAPDADVKIGARRILSMKSLNLGQVCVAPDYILVAKERVDDFVKAIVETMDEFFPRGSERSFVKDGAYACIRNERDYERIVSLVDDQDAKGQLVYRAEADEKRRRIGINVVHLPKDGAGEQGLLVTDEIFGPILPIMAVDVCSVEAAIKYVNARPHPLALYVLSKNRSYFDKVIHETLSGSAIWNDVAFTPVATTLPFGGVGDSGWGNYHGVHGFNTFSHHKAILEVPYWLELAQKSRYPPNLDASARKVFKMFMVSKINFKRPVSVEGEQQLLRSQRNRRTLYLGALLIFLGAWAGIIGRQGAEKFGSVGGWLKAKFNV</sequence>
<evidence type="ECO:0000256" key="6">
    <source>
        <dbReference type="RuleBase" id="RU003345"/>
    </source>
</evidence>
<dbReference type="InterPro" id="IPR012394">
    <property type="entry name" value="Aldehyde_DH_NAD(P)"/>
</dbReference>
<evidence type="ECO:0000256" key="4">
    <source>
        <dbReference type="PIRSR" id="PIRSR036492-1"/>
    </source>
</evidence>
<reference evidence="9" key="1">
    <citation type="submission" date="2023-10" db="EMBL/GenBank/DDBJ databases">
        <authorList>
            <person name="Noh H."/>
        </authorList>
    </citation>
    <scope>NUCLEOTIDE SEQUENCE</scope>
    <source>
        <strain evidence="9">DUCC4014</strain>
    </source>
</reference>
<dbReference type="PIRSF" id="PIRSF036492">
    <property type="entry name" value="ALDH"/>
    <property type="match status" value="1"/>
</dbReference>
<evidence type="ECO:0000256" key="7">
    <source>
        <dbReference type="SAM" id="Phobius"/>
    </source>
</evidence>
<dbReference type="InterPro" id="IPR015590">
    <property type="entry name" value="Aldehyde_DH_dom"/>
</dbReference>
<keyword evidence="7" id="KW-1133">Transmembrane helix</keyword>
<dbReference type="Gene3D" id="3.40.605.10">
    <property type="entry name" value="Aldehyde Dehydrogenase, Chain A, domain 1"/>
    <property type="match status" value="1"/>
</dbReference>
<dbReference type="RefSeq" id="XP_062628296.1">
    <property type="nucleotide sequence ID" value="XM_062772312.1"/>
</dbReference>
<dbReference type="GO" id="GO:0004029">
    <property type="term" value="F:aldehyde dehydrogenase (NAD+) activity"/>
    <property type="evidence" value="ECO:0007669"/>
    <property type="project" value="TreeGrafter"/>
</dbReference>
<dbReference type="InterPro" id="IPR016161">
    <property type="entry name" value="Ald_DH/histidinol_DH"/>
</dbReference>
<dbReference type="EMBL" id="CP086717">
    <property type="protein sequence ID" value="WOO82264.1"/>
    <property type="molecule type" value="Genomic_DNA"/>
</dbReference>
<evidence type="ECO:0000313" key="9">
    <source>
        <dbReference type="EMBL" id="WOO82264.1"/>
    </source>
</evidence>
<protein>
    <recommendedName>
        <fullName evidence="3">Aldehyde dehydrogenase</fullName>
    </recommendedName>
</protein>
<dbReference type="Gene3D" id="3.40.309.10">
    <property type="entry name" value="Aldehyde Dehydrogenase, Chain A, domain 2"/>
    <property type="match status" value="1"/>
</dbReference>
<dbReference type="InterPro" id="IPR016163">
    <property type="entry name" value="Ald_DH_C"/>
</dbReference>
<dbReference type="Proteomes" id="UP000827549">
    <property type="component" value="Chromosome 4"/>
</dbReference>
<organism evidence="9 10">
    <name type="scientific">Vanrija pseudolonga</name>
    <dbReference type="NCBI Taxonomy" id="143232"/>
    <lineage>
        <taxon>Eukaryota</taxon>
        <taxon>Fungi</taxon>
        <taxon>Dikarya</taxon>
        <taxon>Basidiomycota</taxon>
        <taxon>Agaricomycotina</taxon>
        <taxon>Tremellomycetes</taxon>
        <taxon>Trichosporonales</taxon>
        <taxon>Trichosporonaceae</taxon>
        <taxon>Vanrija</taxon>
    </lineage>
</organism>
<feature type="active site" evidence="4 5">
    <location>
        <position position="223"/>
    </location>
</feature>
<feature type="domain" description="Aldehyde dehydrogenase" evidence="8">
    <location>
        <begin position="16"/>
        <end position="454"/>
    </location>
</feature>
<gene>
    <name evidence="9" type="primary">ALDH3A2</name>
    <name evidence="9" type="ORF">LOC62_04G005760</name>
</gene>